<evidence type="ECO:0000256" key="2">
    <source>
        <dbReference type="SAM" id="SignalP"/>
    </source>
</evidence>
<evidence type="ECO:0000313" key="4">
    <source>
        <dbReference type="Proteomes" id="UP001458880"/>
    </source>
</evidence>
<keyword evidence="4" id="KW-1185">Reference proteome</keyword>
<keyword evidence="2" id="KW-0732">Signal</keyword>
<feature type="chain" id="PRO_5044013488" evidence="2">
    <location>
        <begin position="18"/>
        <end position="168"/>
    </location>
</feature>
<keyword evidence="1" id="KW-0193">Cuticle</keyword>
<dbReference type="Proteomes" id="UP001458880">
    <property type="component" value="Unassembled WGS sequence"/>
</dbReference>
<sequence>MIKYLIFLTFLTAPILTAPAPGEARLNLIRDEKGRYKFSLISTNVTRTEQSLLDGSVKGSYSYLTSDKERQTVHYSTGYDGLTIEGKYPPKMVGEPEDLVEVAAVKEQFSVIAENAKKYLTLYGGDKPVFDFSREAFLKAVSKRLNPELKPVYTPGDGIIKDEYTFSS</sequence>
<dbReference type="GO" id="GO:0042302">
    <property type="term" value="F:structural constituent of cuticle"/>
    <property type="evidence" value="ECO:0007669"/>
    <property type="project" value="UniProtKB-UniRule"/>
</dbReference>
<evidence type="ECO:0000313" key="3">
    <source>
        <dbReference type="EMBL" id="KAK9739526.1"/>
    </source>
</evidence>
<reference evidence="3 4" key="1">
    <citation type="journal article" date="2024" name="BMC Genomics">
        <title>De novo assembly and annotation of Popillia japonica's genome with initial clues to its potential as an invasive pest.</title>
        <authorList>
            <person name="Cucini C."/>
            <person name="Boschi S."/>
            <person name="Funari R."/>
            <person name="Cardaioli E."/>
            <person name="Iannotti N."/>
            <person name="Marturano G."/>
            <person name="Paoli F."/>
            <person name="Bruttini M."/>
            <person name="Carapelli A."/>
            <person name="Frati F."/>
            <person name="Nardi F."/>
        </authorList>
    </citation>
    <scope>NUCLEOTIDE SEQUENCE [LARGE SCALE GENOMIC DNA]</scope>
    <source>
        <strain evidence="3">DMR45628</strain>
    </source>
</reference>
<dbReference type="AlphaFoldDB" id="A0AAW1M0H9"/>
<dbReference type="InterPro" id="IPR000618">
    <property type="entry name" value="Insect_cuticle"/>
</dbReference>
<feature type="signal peptide" evidence="2">
    <location>
        <begin position="1"/>
        <end position="17"/>
    </location>
</feature>
<evidence type="ECO:0000256" key="1">
    <source>
        <dbReference type="PROSITE-ProRule" id="PRU00497"/>
    </source>
</evidence>
<dbReference type="EMBL" id="JASPKY010000074">
    <property type="protein sequence ID" value="KAK9739526.1"/>
    <property type="molecule type" value="Genomic_DNA"/>
</dbReference>
<comment type="caution">
    <text evidence="3">The sequence shown here is derived from an EMBL/GenBank/DDBJ whole genome shotgun (WGS) entry which is preliminary data.</text>
</comment>
<accession>A0AAW1M0H9</accession>
<name>A0AAW1M0H9_POPJA</name>
<organism evidence="3 4">
    <name type="scientific">Popillia japonica</name>
    <name type="common">Japanese beetle</name>
    <dbReference type="NCBI Taxonomy" id="7064"/>
    <lineage>
        <taxon>Eukaryota</taxon>
        <taxon>Metazoa</taxon>
        <taxon>Ecdysozoa</taxon>
        <taxon>Arthropoda</taxon>
        <taxon>Hexapoda</taxon>
        <taxon>Insecta</taxon>
        <taxon>Pterygota</taxon>
        <taxon>Neoptera</taxon>
        <taxon>Endopterygota</taxon>
        <taxon>Coleoptera</taxon>
        <taxon>Polyphaga</taxon>
        <taxon>Scarabaeiformia</taxon>
        <taxon>Scarabaeidae</taxon>
        <taxon>Rutelinae</taxon>
        <taxon>Popillia</taxon>
    </lineage>
</organism>
<protein>
    <submittedName>
        <fullName evidence="3">Insect cuticle protein</fullName>
    </submittedName>
</protein>
<gene>
    <name evidence="3" type="ORF">QE152_g8958</name>
</gene>
<dbReference type="PROSITE" id="PS51155">
    <property type="entry name" value="CHIT_BIND_RR_2"/>
    <property type="match status" value="1"/>
</dbReference>
<proteinExistence type="predicted"/>
<dbReference type="Pfam" id="PF00379">
    <property type="entry name" value="Chitin_bind_4"/>
    <property type="match status" value="1"/>
</dbReference>